<keyword evidence="1" id="KW-0694">RNA-binding</keyword>
<dbReference type="RefSeq" id="WP_124943270.1">
    <property type="nucleotide sequence ID" value="NZ_RHGY01000004.1"/>
</dbReference>
<proteinExistence type="predicted"/>
<dbReference type="EMBL" id="RHGY01000004">
    <property type="protein sequence ID" value="RRG18017.1"/>
    <property type="molecule type" value="Genomic_DNA"/>
</dbReference>
<dbReference type="Gene3D" id="3.10.290.10">
    <property type="entry name" value="RNA-binding S4 domain"/>
    <property type="match status" value="1"/>
</dbReference>
<dbReference type="SMART" id="SM00363">
    <property type="entry name" value="S4"/>
    <property type="match status" value="1"/>
</dbReference>
<dbReference type="Proteomes" id="UP000275836">
    <property type="component" value="Unassembled WGS sequence"/>
</dbReference>
<dbReference type="AlphaFoldDB" id="A0A3P2RB85"/>
<dbReference type="Gene3D" id="3.30.1370.160">
    <property type="match status" value="1"/>
</dbReference>
<protein>
    <recommendedName>
        <fullName evidence="2">RNA-binding S4 domain-containing protein</fullName>
    </recommendedName>
</protein>
<dbReference type="Pfam" id="PF17774">
    <property type="entry name" value="YlmH_RBD"/>
    <property type="match status" value="1"/>
</dbReference>
<sequence length="265" mass="30354">MNSDLSQHFRSEEQPFVQQVQDWLMQCRQEYRMVLTPFLNPRERFIVTTLTNRIDDVQFMANGIFENAEMQRGLFLPCYISADKVTLADFDLQLLQINYPHKFLEMQHRTILGSLMHNGIERKSVGDIVTDGAGQWQLVATHVVAKYVQTHIERFGKVPVQFEPIAPDLAIRATLNWELDDILTSSLRLDTVIANAFQLTRSQAKALVENGLVKLNWAVQKRAEFEVAAGDLISTRGYGRLQVLSDNGLTRKDKHKLSVAKLKNR</sequence>
<dbReference type="InterPro" id="IPR036986">
    <property type="entry name" value="S4_RNA-bd_sf"/>
</dbReference>
<dbReference type="PROSITE" id="PS50889">
    <property type="entry name" value="S4"/>
    <property type="match status" value="1"/>
</dbReference>
<dbReference type="GO" id="GO:0003723">
    <property type="term" value="F:RNA binding"/>
    <property type="evidence" value="ECO:0007669"/>
    <property type="project" value="UniProtKB-KW"/>
</dbReference>
<dbReference type="Gene3D" id="3.30.70.330">
    <property type="match status" value="1"/>
</dbReference>
<dbReference type="SUPFAM" id="SSF55174">
    <property type="entry name" value="Alpha-L RNA-binding motif"/>
    <property type="match status" value="1"/>
</dbReference>
<dbReference type="OrthoDB" id="9812787at2"/>
<organism evidence="3 4">
    <name type="scientific">Weissella viridescens</name>
    <name type="common">Lactobacillus viridescens</name>
    <dbReference type="NCBI Taxonomy" id="1629"/>
    <lineage>
        <taxon>Bacteria</taxon>
        <taxon>Bacillati</taxon>
        <taxon>Bacillota</taxon>
        <taxon>Bacilli</taxon>
        <taxon>Lactobacillales</taxon>
        <taxon>Lactobacillaceae</taxon>
        <taxon>Weissella</taxon>
    </lineage>
</organism>
<accession>A0A3P2RB85</accession>
<dbReference type="Pfam" id="PF21278">
    <property type="entry name" value="YlmH_1st"/>
    <property type="match status" value="1"/>
</dbReference>
<dbReference type="InterPro" id="IPR002942">
    <property type="entry name" value="S4_RNA-bd"/>
</dbReference>
<dbReference type="InterPro" id="IPR040591">
    <property type="entry name" value="RqcP2_RBD"/>
</dbReference>
<dbReference type="CDD" id="cd00165">
    <property type="entry name" value="S4"/>
    <property type="match status" value="1"/>
</dbReference>
<evidence type="ECO:0000259" key="2">
    <source>
        <dbReference type="SMART" id="SM00363"/>
    </source>
</evidence>
<evidence type="ECO:0000313" key="3">
    <source>
        <dbReference type="EMBL" id="RRG18017.1"/>
    </source>
</evidence>
<dbReference type="InterPro" id="IPR012677">
    <property type="entry name" value="Nucleotide-bd_a/b_plait_sf"/>
</dbReference>
<comment type="caution">
    <text evidence="3">The sequence shown here is derived from an EMBL/GenBank/DDBJ whole genome shotgun (WGS) entry which is preliminary data.</text>
</comment>
<gene>
    <name evidence="3" type="ORF">D3P96_04985</name>
</gene>
<evidence type="ECO:0000256" key="1">
    <source>
        <dbReference type="PROSITE-ProRule" id="PRU00182"/>
    </source>
</evidence>
<reference evidence="3 4" key="1">
    <citation type="submission" date="2018-10" db="EMBL/GenBank/DDBJ databases">
        <title>Draft genome sequence of Weissella viridescens UCO-SMC3.</title>
        <authorList>
            <person name="Garcia-Cancino A."/>
            <person name="Espinoza-Monje M."/>
            <person name="Albarracin L."/>
            <person name="Garcia-Castillo V."/>
            <person name="Campos-Martin J."/>
            <person name="Nakano Y."/>
            <person name="Guitierrez-Zamorano C."/>
            <person name="Ikeda-Ohtsubo W."/>
            <person name="Morita H."/>
            <person name="Kitazawa H."/>
            <person name="Villena J."/>
        </authorList>
    </citation>
    <scope>NUCLEOTIDE SEQUENCE [LARGE SCALE GENOMIC DNA]</scope>
    <source>
        <strain evidence="3 4">UCO-SMC3</strain>
    </source>
</reference>
<dbReference type="InterPro" id="IPR048443">
    <property type="entry name" value="RqcP2_N"/>
</dbReference>
<feature type="domain" description="RNA-binding S4" evidence="2">
    <location>
        <begin position="187"/>
        <end position="249"/>
    </location>
</feature>
<dbReference type="Pfam" id="PF01479">
    <property type="entry name" value="S4"/>
    <property type="match status" value="1"/>
</dbReference>
<evidence type="ECO:0000313" key="4">
    <source>
        <dbReference type="Proteomes" id="UP000275836"/>
    </source>
</evidence>
<name>A0A3P2RB85_WEIVI</name>